<sequence length="365" mass="42192">MSHLISDAIDEDTESLPNLKYYPYCQQLIKCKISITVRKRSKFLDPRDSQILSDPSPCQYAIIEDKPFSLKGLLPYTINAEDDPIMPGKGLDLEYIFSPYDTSTNVRIPLLHLAILLGRYRCLKVLLDFLKSKGVLQDWINRPDLKTGKLPIECAFKSIYKSESLAYEVYDEEEEEEEFSFFPENDTNRNDETIPFNIIPLLIRYGANIQQVNIRKEDVCDSCEAPPIAMPIAKCAVKYPRLCFYVLQMLQDPTQEVFTQEEFFELQQYLSDLKFTKEGKVDNQKGDNNIVEAVKPKYLKDYLISNIIIVENVKSKVTGDINEKDDEDIPENIHDNSLQKCHQCGIILHENDYLCDECASKYEFI</sequence>
<accession>A0A1J4JYE6</accession>
<dbReference type="VEuPathDB" id="TrichDB:TRFO_28414"/>
<dbReference type="AlphaFoldDB" id="A0A1J4JYE6"/>
<comment type="caution">
    <text evidence="1">The sequence shown here is derived from an EMBL/GenBank/DDBJ whole genome shotgun (WGS) entry which is preliminary data.</text>
</comment>
<dbReference type="RefSeq" id="XP_068357319.1">
    <property type="nucleotide sequence ID" value="XM_068506166.1"/>
</dbReference>
<dbReference type="GeneID" id="94840870"/>
<keyword evidence="2" id="KW-1185">Reference proteome</keyword>
<evidence type="ECO:0000313" key="2">
    <source>
        <dbReference type="Proteomes" id="UP000179807"/>
    </source>
</evidence>
<proteinExistence type="predicted"/>
<evidence type="ECO:0000313" key="1">
    <source>
        <dbReference type="EMBL" id="OHT04183.1"/>
    </source>
</evidence>
<reference evidence="1" key="1">
    <citation type="submission" date="2016-10" db="EMBL/GenBank/DDBJ databases">
        <authorList>
            <person name="Benchimol M."/>
            <person name="Almeida L.G."/>
            <person name="Vasconcelos A.T."/>
            <person name="Perreira-Neves A."/>
            <person name="Rosa I.A."/>
            <person name="Tasca T."/>
            <person name="Bogo M.R."/>
            <person name="de Souza W."/>
        </authorList>
    </citation>
    <scope>NUCLEOTIDE SEQUENCE [LARGE SCALE GENOMIC DNA]</scope>
    <source>
        <strain evidence="1">K</strain>
    </source>
</reference>
<protein>
    <submittedName>
        <fullName evidence="1">Uncharacterized protein</fullName>
    </submittedName>
</protein>
<dbReference type="Proteomes" id="UP000179807">
    <property type="component" value="Unassembled WGS sequence"/>
</dbReference>
<dbReference type="EMBL" id="MLAK01000803">
    <property type="protein sequence ID" value="OHT04183.1"/>
    <property type="molecule type" value="Genomic_DNA"/>
</dbReference>
<organism evidence="1 2">
    <name type="scientific">Tritrichomonas foetus</name>
    <dbReference type="NCBI Taxonomy" id="1144522"/>
    <lineage>
        <taxon>Eukaryota</taxon>
        <taxon>Metamonada</taxon>
        <taxon>Parabasalia</taxon>
        <taxon>Tritrichomonadida</taxon>
        <taxon>Tritrichomonadidae</taxon>
        <taxon>Tritrichomonas</taxon>
    </lineage>
</organism>
<name>A0A1J4JYE6_9EUKA</name>
<gene>
    <name evidence="1" type="ORF">TRFO_28414</name>
</gene>